<keyword evidence="2 5" id="KW-0808">Transferase</keyword>
<dbReference type="STRING" id="1005945.SAMN05216561_11092"/>
<protein>
    <submittedName>
        <fullName evidence="5">Methyltransferase domain-containing protein</fullName>
    </submittedName>
</protein>
<keyword evidence="1 5" id="KW-0489">Methyltransferase</keyword>
<dbReference type="InterPro" id="IPR029063">
    <property type="entry name" value="SAM-dependent_MTases_sf"/>
</dbReference>
<feature type="compositionally biased region" description="Basic and acidic residues" evidence="3">
    <location>
        <begin position="191"/>
        <end position="204"/>
    </location>
</feature>
<evidence type="ECO:0000256" key="3">
    <source>
        <dbReference type="SAM" id="MobiDB-lite"/>
    </source>
</evidence>
<gene>
    <name evidence="5" type="ORF">SAMN05216561_11092</name>
</gene>
<dbReference type="AlphaFoldDB" id="A0A1I3JDG2"/>
<evidence type="ECO:0000259" key="4">
    <source>
        <dbReference type="Pfam" id="PF13649"/>
    </source>
</evidence>
<dbReference type="PANTHER" id="PTHR43861:SF1">
    <property type="entry name" value="TRANS-ACONITATE 2-METHYLTRANSFERASE"/>
    <property type="match status" value="1"/>
</dbReference>
<dbReference type="CDD" id="cd02440">
    <property type="entry name" value="AdoMet_MTases"/>
    <property type="match status" value="1"/>
</dbReference>
<proteinExistence type="predicted"/>
<evidence type="ECO:0000256" key="1">
    <source>
        <dbReference type="ARBA" id="ARBA00022603"/>
    </source>
</evidence>
<feature type="domain" description="Methyltransferase" evidence="4">
    <location>
        <begin position="48"/>
        <end position="146"/>
    </location>
</feature>
<feature type="region of interest" description="Disordered" evidence="3">
    <location>
        <begin position="191"/>
        <end position="213"/>
    </location>
</feature>
<dbReference type="Proteomes" id="UP000198649">
    <property type="component" value="Unassembled WGS sequence"/>
</dbReference>
<sequence length="213" mass="22774">MHEIASSYDAMAAVYTELFGDVELQHPLDRAVFTGFAHLLRREAATTVADLGCGPGHWTADLASHGFDVIGIDGSAALLDLARARHPHLTFARGDLGELSEVARVGGTLGDSSLDGAVAWFSLIHTAPDDLDRLLAEIARVLRAGGLLLVGFQVAPGAEPEAFDHRVVRAWSWPVDALSARLHAAGLREQARGVRQPEEGERLPGGHLVARRT</sequence>
<dbReference type="GO" id="GO:0032259">
    <property type="term" value="P:methylation"/>
    <property type="evidence" value="ECO:0007669"/>
    <property type="project" value="UniProtKB-KW"/>
</dbReference>
<dbReference type="Gene3D" id="3.40.50.150">
    <property type="entry name" value="Vaccinia Virus protein VP39"/>
    <property type="match status" value="1"/>
</dbReference>
<dbReference type="SUPFAM" id="SSF53335">
    <property type="entry name" value="S-adenosyl-L-methionine-dependent methyltransferases"/>
    <property type="match status" value="1"/>
</dbReference>
<dbReference type="GO" id="GO:0008168">
    <property type="term" value="F:methyltransferase activity"/>
    <property type="evidence" value="ECO:0007669"/>
    <property type="project" value="UniProtKB-KW"/>
</dbReference>
<dbReference type="InterPro" id="IPR041698">
    <property type="entry name" value="Methyltransf_25"/>
</dbReference>
<dbReference type="RefSeq" id="WP_170259148.1">
    <property type="nucleotide sequence ID" value="NZ_BKAF01000012.1"/>
</dbReference>
<dbReference type="Pfam" id="PF13649">
    <property type="entry name" value="Methyltransf_25"/>
    <property type="match status" value="1"/>
</dbReference>
<reference evidence="5 6" key="1">
    <citation type="submission" date="2016-10" db="EMBL/GenBank/DDBJ databases">
        <authorList>
            <person name="de Groot N.N."/>
        </authorList>
    </citation>
    <scope>NUCLEOTIDE SEQUENCE [LARGE SCALE GENOMIC DNA]</scope>
    <source>
        <strain evidence="5 6">CGMCC 1.11156</strain>
    </source>
</reference>
<keyword evidence="6" id="KW-1185">Reference proteome</keyword>
<name>A0A1I3JDG2_9ACTN</name>
<dbReference type="EMBL" id="FOQG01000010">
    <property type="protein sequence ID" value="SFI58170.1"/>
    <property type="molecule type" value="Genomic_DNA"/>
</dbReference>
<evidence type="ECO:0000256" key="2">
    <source>
        <dbReference type="ARBA" id="ARBA00022679"/>
    </source>
</evidence>
<dbReference type="PANTHER" id="PTHR43861">
    <property type="entry name" value="TRANS-ACONITATE 2-METHYLTRANSFERASE-RELATED"/>
    <property type="match status" value="1"/>
</dbReference>
<organism evidence="5 6">
    <name type="scientific">Nocardioides psychrotolerans</name>
    <dbReference type="NCBI Taxonomy" id="1005945"/>
    <lineage>
        <taxon>Bacteria</taxon>
        <taxon>Bacillati</taxon>
        <taxon>Actinomycetota</taxon>
        <taxon>Actinomycetes</taxon>
        <taxon>Propionibacteriales</taxon>
        <taxon>Nocardioidaceae</taxon>
        <taxon>Nocardioides</taxon>
    </lineage>
</organism>
<evidence type="ECO:0000313" key="5">
    <source>
        <dbReference type="EMBL" id="SFI58170.1"/>
    </source>
</evidence>
<accession>A0A1I3JDG2</accession>
<evidence type="ECO:0000313" key="6">
    <source>
        <dbReference type="Proteomes" id="UP000198649"/>
    </source>
</evidence>